<reference evidence="1 2" key="1">
    <citation type="submission" date="2017-04" db="EMBL/GenBank/DDBJ databases">
        <authorList>
            <person name="Afonso C.L."/>
            <person name="Miller P.J."/>
            <person name="Scott M.A."/>
            <person name="Spackman E."/>
            <person name="Goraichik I."/>
            <person name="Dimitrov K.M."/>
            <person name="Suarez D.L."/>
            <person name="Swayne D.E."/>
        </authorList>
    </citation>
    <scope>NUCLEOTIDE SEQUENCE [LARGE SCALE GENOMIC DNA]</scope>
    <source>
        <strain evidence="1 2">DSM 3385</strain>
    </source>
</reference>
<organism evidence="1 2">
    <name type="scientific">Desulfocicer vacuolatum DSM 3385</name>
    <dbReference type="NCBI Taxonomy" id="1121400"/>
    <lineage>
        <taxon>Bacteria</taxon>
        <taxon>Pseudomonadati</taxon>
        <taxon>Thermodesulfobacteriota</taxon>
        <taxon>Desulfobacteria</taxon>
        <taxon>Desulfobacterales</taxon>
        <taxon>Desulfobacteraceae</taxon>
        <taxon>Desulfocicer</taxon>
    </lineage>
</organism>
<dbReference type="EMBL" id="FWXY01000064">
    <property type="protein sequence ID" value="SMD15204.1"/>
    <property type="molecule type" value="Genomic_DNA"/>
</dbReference>
<dbReference type="RefSeq" id="WP_084072112.1">
    <property type="nucleotide sequence ID" value="NZ_FWXY01000064.1"/>
</dbReference>
<evidence type="ECO:0000313" key="1">
    <source>
        <dbReference type="EMBL" id="SMD15204.1"/>
    </source>
</evidence>
<dbReference type="AlphaFoldDB" id="A0A1W2EZX5"/>
<evidence type="ECO:0000313" key="2">
    <source>
        <dbReference type="Proteomes" id="UP000192418"/>
    </source>
</evidence>
<accession>A0A1W2EZX5</accession>
<gene>
    <name evidence="1" type="ORF">SAMN02746065_1641</name>
</gene>
<dbReference type="Proteomes" id="UP000192418">
    <property type="component" value="Unassembled WGS sequence"/>
</dbReference>
<keyword evidence="2" id="KW-1185">Reference proteome</keyword>
<name>A0A1W2EZX5_9BACT</name>
<proteinExistence type="predicted"/>
<sequence length="78" mass="8909">MKNIKLKSVDSESADIIVNIHFDAVHKGHASHFYDEDILNDWSPPISEARIADFKRRISKTQPIAMLAYLDEIPIGFQ</sequence>
<protein>
    <submittedName>
        <fullName evidence="1">Uncharacterized protein</fullName>
    </submittedName>
</protein>